<evidence type="ECO:0000313" key="9">
    <source>
        <dbReference type="RefSeq" id="XP_010489724.1"/>
    </source>
</evidence>
<keyword evidence="6" id="KW-0472">Membrane</keyword>
<comment type="similarity">
    <text evidence="2">Belongs to the PPR family. P subfamily.</text>
</comment>
<dbReference type="NCBIfam" id="TIGR00756">
    <property type="entry name" value="PPR"/>
    <property type="match status" value="3"/>
</dbReference>
<dbReference type="GeneID" id="104767388"/>
<dbReference type="InterPro" id="IPR011990">
    <property type="entry name" value="TPR-like_helical_dom_sf"/>
</dbReference>
<dbReference type="Gene3D" id="1.25.40.10">
    <property type="entry name" value="Tetratricopeptide repeat domain"/>
    <property type="match status" value="2"/>
</dbReference>
<evidence type="ECO:0000256" key="6">
    <source>
        <dbReference type="SAM" id="Phobius"/>
    </source>
</evidence>
<evidence type="ECO:0000256" key="2">
    <source>
        <dbReference type="ARBA" id="ARBA00007626"/>
    </source>
</evidence>
<accession>A0ABM0XR99</accession>
<protein>
    <submittedName>
        <fullName evidence="9">Pentatricopeptide repeat-containing protein At3g09060-like</fullName>
    </submittedName>
</protein>
<evidence type="ECO:0000313" key="8">
    <source>
        <dbReference type="Proteomes" id="UP000694864"/>
    </source>
</evidence>
<evidence type="ECO:0000256" key="1">
    <source>
        <dbReference type="ARBA" id="ARBA00004123"/>
    </source>
</evidence>
<keyword evidence="4" id="KW-0539">Nucleus</keyword>
<reference evidence="8" key="1">
    <citation type="journal article" date="2014" name="Nat. Commun.">
        <title>The emerging biofuel crop Camelina sativa retains a highly undifferentiated hexaploid genome structure.</title>
        <authorList>
            <person name="Kagale S."/>
            <person name="Koh C."/>
            <person name="Nixon J."/>
            <person name="Bollina V."/>
            <person name="Clarke W.E."/>
            <person name="Tuteja R."/>
            <person name="Spillane C."/>
            <person name="Robinson S.J."/>
            <person name="Links M.G."/>
            <person name="Clarke C."/>
            <person name="Higgins E.E."/>
            <person name="Huebert T."/>
            <person name="Sharpe A.G."/>
            <person name="Parkin I.A."/>
        </authorList>
    </citation>
    <scope>NUCLEOTIDE SEQUENCE [LARGE SCALE GENOMIC DNA]</scope>
    <source>
        <strain evidence="8">cv. DH55</strain>
    </source>
</reference>
<reference evidence="9" key="2">
    <citation type="submission" date="2025-08" db="UniProtKB">
        <authorList>
            <consortium name="RefSeq"/>
        </authorList>
    </citation>
    <scope>IDENTIFICATION</scope>
    <source>
        <tissue evidence="9">Leaf</tissue>
    </source>
</reference>
<evidence type="ECO:0000256" key="3">
    <source>
        <dbReference type="ARBA" id="ARBA00022737"/>
    </source>
</evidence>
<dbReference type="RefSeq" id="XP_010489724.1">
    <property type="nucleotide sequence ID" value="XM_010491422.1"/>
</dbReference>
<sequence length="257" mass="29757">MPDRALDVFQRMGEIFGCEPGVRSYNTLLNVFVEAKQWDKVESLFAYFETTGLAATLQTYNVLIKMSCKRKQFEKARGFLDWMWKEGLKPDVFSYSTVISDLAKAGKVDDALQLFDEMSERGLAPDVTCYNILIDGSLKERDHIMAMKTNCWWTLLFILMLRLTTLWLVCQRKPSRGEGHRPDHLAFVTVINTYISLCTSIVWGDAKPRCGRVECNDSRAWQKRMWHNHLNPDINKDAWTSEEEVALMNAHRIYGNK</sequence>
<organism evidence="8 9">
    <name type="scientific">Camelina sativa</name>
    <name type="common">False flax</name>
    <name type="synonym">Myagrum sativum</name>
    <dbReference type="NCBI Taxonomy" id="90675"/>
    <lineage>
        <taxon>Eukaryota</taxon>
        <taxon>Viridiplantae</taxon>
        <taxon>Streptophyta</taxon>
        <taxon>Embryophyta</taxon>
        <taxon>Tracheophyta</taxon>
        <taxon>Spermatophyta</taxon>
        <taxon>Magnoliopsida</taxon>
        <taxon>eudicotyledons</taxon>
        <taxon>Gunneridae</taxon>
        <taxon>Pentapetalae</taxon>
        <taxon>rosids</taxon>
        <taxon>malvids</taxon>
        <taxon>Brassicales</taxon>
        <taxon>Brassicaceae</taxon>
        <taxon>Camelineae</taxon>
        <taxon>Camelina</taxon>
    </lineage>
</organism>
<dbReference type="SUPFAM" id="SSF46689">
    <property type="entry name" value="Homeodomain-like"/>
    <property type="match status" value="1"/>
</dbReference>
<feature type="transmembrane region" description="Helical" evidence="6">
    <location>
        <begin position="152"/>
        <end position="170"/>
    </location>
</feature>
<gene>
    <name evidence="9" type="primary">LOC104767388</name>
</gene>
<feature type="repeat" description="PPR" evidence="5">
    <location>
        <begin position="91"/>
        <end position="125"/>
    </location>
</feature>
<dbReference type="InterPro" id="IPR017930">
    <property type="entry name" value="Myb_dom"/>
</dbReference>
<keyword evidence="8" id="KW-1185">Reference proteome</keyword>
<dbReference type="InterPro" id="IPR002885">
    <property type="entry name" value="PPR_rpt"/>
</dbReference>
<dbReference type="PANTHER" id="PTHR47447">
    <property type="entry name" value="OS03G0856100 PROTEIN"/>
    <property type="match status" value="1"/>
</dbReference>
<dbReference type="Proteomes" id="UP000694864">
    <property type="component" value="Chromosome 19"/>
</dbReference>
<dbReference type="PROSITE" id="PS51294">
    <property type="entry name" value="HTH_MYB"/>
    <property type="match status" value="1"/>
</dbReference>
<dbReference type="PROSITE" id="PS51375">
    <property type="entry name" value="PPR"/>
    <property type="match status" value="3"/>
</dbReference>
<keyword evidence="6" id="KW-1133">Transmembrane helix</keyword>
<feature type="repeat" description="PPR" evidence="5">
    <location>
        <begin position="21"/>
        <end position="55"/>
    </location>
</feature>
<name>A0ABM0XR99_CAMSA</name>
<proteinExistence type="inferred from homology"/>
<feature type="repeat" description="PPR" evidence="5">
    <location>
        <begin position="56"/>
        <end position="90"/>
    </location>
</feature>
<feature type="domain" description="HTH myb-type" evidence="7">
    <location>
        <begin position="231"/>
        <end position="257"/>
    </location>
</feature>
<evidence type="ECO:0000256" key="4">
    <source>
        <dbReference type="ARBA" id="ARBA00023242"/>
    </source>
</evidence>
<comment type="subcellular location">
    <subcellularLocation>
        <location evidence="1">Nucleus</location>
    </subcellularLocation>
</comment>
<dbReference type="Pfam" id="PF13041">
    <property type="entry name" value="PPR_2"/>
    <property type="match status" value="2"/>
</dbReference>
<evidence type="ECO:0000256" key="5">
    <source>
        <dbReference type="PROSITE-ProRule" id="PRU00708"/>
    </source>
</evidence>
<keyword evidence="3" id="KW-0677">Repeat</keyword>
<keyword evidence="6" id="KW-0812">Transmembrane</keyword>
<evidence type="ECO:0000259" key="7">
    <source>
        <dbReference type="PROSITE" id="PS51294"/>
    </source>
</evidence>
<dbReference type="InterPro" id="IPR009057">
    <property type="entry name" value="Homeodomain-like_sf"/>
</dbReference>
<dbReference type="PANTHER" id="PTHR47447:SF28">
    <property type="entry name" value="PENTACOTRIPEPTIDE-REPEAT REGION OF PRORP DOMAIN-CONTAINING PROTEIN"/>
    <property type="match status" value="1"/>
</dbReference>